<dbReference type="AlphaFoldDB" id="A0A7E4ZV69"/>
<evidence type="ECO:0000256" key="1">
    <source>
        <dbReference type="SAM" id="MobiDB-lite"/>
    </source>
</evidence>
<feature type="compositionally biased region" description="Low complexity" evidence="1">
    <location>
        <begin position="109"/>
        <end position="118"/>
    </location>
</feature>
<feature type="region of interest" description="Disordered" evidence="1">
    <location>
        <begin position="148"/>
        <end position="176"/>
    </location>
</feature>
<sequence>MPGRLGDSAATPKLPRPADDVSLYRSALNRKRKSTMERRLSYTWVKPKSATMADGSKGDRRSDTSQQNRTKSPSDEPSRSNPPHDESLPSVSPSPSPPPEIVFDSRFASTSKTPTKYQTPPPQVIFTIPKDYSMRIMSTGQFGFEKVVFPPSASPPSLSPPQPSPKGFSSAPVSPVSQFEKVKHRLFHPKFTPSPISKERAKHQDTQDLEYLIKHFLGDDYSITGPGKL</sequence>
<reference evidence="3" key="2">
    <citation type="submission" date="2020-10" db="UniProtKB">
        <authorList>
            <consortium name="WormBaseParasite"/>
        </authorList>
    </citation>
    <scope>IDENTIFICATION</scope>
</reference>
<feature type="compositionally biased region" description="Pro residues" evidence="1">
    <location>
        <begin position="152"/>
        <end position="164"/>
    </location>
</feature>
<organism evidence="2 3">
    <name type="scientific">Panagrellus redivivus</name>
    <name type="common">Microworm</name>
    <dbReference type="NCBI Taxonomy" id="6233"/>
    <lineage>
        <taxon>Eukaryota</taxon>
        <taxon>Metazoa</taxon>
        <taxon>Ecdysozoa</taxon>
        <taxon>Nematoda</taxon>
        <taxon>Chromadorea</taxon>
        <taxon>Rhabditida</taxon>
        <taxon>Tylenchina</taxon>
        <taxon>Panagrolaimomorpha</taxon>
        <taxon>Panagrolaimoidea</taxon>
        <taxon>Panagrolaimidae</taxon>
        <taxon>Panagrellus</taxon>
    </lineage>
</organism>
<feature type="region of interest" description="Disordered" evidence="1">
    <location>
        <begin position="1"/>
        <end position="124"/>
    </location>
</feature>
<dbReference type="Proteomes" id="UP000492821">
    <property type="component" value="Unassembled WGS sequence"/>
</dbReference>
<feature type="compositionally biased region" description="Basic and acidic residues" evidence="1">
    <location>
        <begin position="72"/>
        <end position="87"/>
    </location>
</feature>
<evidence type="ECO:0000313" key="2">
    <source>
        <dbReference type="Proteomes" id="UP000492821"/>
    </source>
</evidence>
<dbReference type="WBParaSite" id="Pan_g19543.t1">
    <property type="protein sequence ID" value="Pan_g19543.t1"/>
    <property type="gene ID" value="Pan_g19543"/>
</dbReference>
<evidence type="ECO:0000313" key="3">
    <source>
        <dbReference type="WBParaSite" id="Pan_g19543.t1"/>
    </source>
</evidence>
<name>A0A7E4ZV69_PANRE</name>
<reference evidence="2" key="1">
    <citation type="journal article" date="2013" name="Genetics">
        <title>The draft genome and transcriptome of Panagrellus redivivus are shaped by the harsh demands of a free-living lifestyle.</title>
        <authorList>
            <person name="Srinivasan J."/>
            <person name="Dillman A.R."/>
            <person name="Macchietto M.G."/>
            <person name="Heikkinen L."/>
            <person name="Lakso M."/>
            <person name="Fracchia K.M."/>
            <person name="Antoshechkin I."/>
            <person name="Mortazavi A."/>
            <person name="Wong G."/>
            <person name="Sternberg P.W."/>
        </authorList>
    </citation>
    <scope>NUCLEOTIDE SEQUENCE [LARGE SCALE GENOMIC DNA]</scope>
    <source>
        <strain evidence="2">MT8872</strain>
    </source>
</reference>
<keyword evidence="2" id="KW-1185">Reference proteome</keyword>
<proteinExistence type="predicted"/>
<accession>A0A7E4ZV69</accession>
<protein>
    <submittedName>
        <fullName evidence="3">Hydroxyproline-rich glycoprotein family protein</fullName>
    </submittedName>
</protein>